<dbReference type="PANTHER" id="PTHR41248">
    <property type="entry name" value="NORD PROTEIN"/>
    <property type="match status" value="1"/>
</dbReference>
<evidence type="ECO:0000313" key="3">
    <source>
        <dbReference type="EMBL" id="MBL4952113.1"/>
    </source>
</evidence>
<feature type="domain" description="VWFA" evidence="2">
    <location>
        <begin position="562"/>
        <end position="748"/>
    </location>
</feature>
<dbReference type="InterPro" id="IPR002035">
    <property type="entry name" value="VWF_A"/>
</dbReference>
<feature type="region of interest" description="Disordered" evidence="1">
    <location>
        <begin position="241"/>
        <end position="427"/>
    </location>
</feature>
<accession>A0ABS1TLR6</accession>
<evidence type="ECO:0000259" key="2">
    <source>
        <dbReference type="PROSITE" id="PS50234"/>
    </source>
</evidence>
<dbReference type="SUPFAM" id="SSF53300">
    <property type="entry name" value="vWA-like"/>
    <property type="match status" value="1"/>
</dbReference>
<dbReference type="PROSITE" id="PS50234">
    <property type="entry name" value="VWFA"/>
    <property type="match status" value="1"/>
</dbReference>
<organism evidence="3 4">
    <name type="scientific">Neobacillus paridis</name>
    <dbReference type="NCBI Taxonomy" id="2803862"/>
    <lineage>
        <taxon>Bacteria</taxon>
        <taxon>Bacillati</taxon>
        <taxon>Bacillota</taxon>
        <taxon>Bacilli</taxon>
        <taxon>Bacillales</taxon>
        <taxon>Bacillaceae</taxon>
        <taxon>Neobacillus</taxon>
    </lineage>
</organism>
<keyword evidence="4" id="KW-1185">Reference proteome</keyword>
<proteinExistence type="predicted"/>
<evidence type="ECO:0000256" key="1">
    <source>
        <dbReference type="SAM" id="MobiDB-lite"/>
    </source>
</evidence>
<dbReference type="RefSeq" id="WP_202653392.1">
    <property type="nucleotide sequence ID" value="NZ_JAESWB010000134.1"/>
</dbReference>
<dbReference type="InterPro" id="IPR036465">
    <property type="entry name" value="vWFA_dom_sf"/>
</dbReference>
<gene>
    <name evidence="3" type="ORF">JK635_07800</name>
</gene>
<feature type="compositionally biased region" description="Polar residues" evidence="1">
    <location>
        <begin position="370"/>
        <end position="406"/>
    </location>
</feature>
<comment type="caution">
    <text evidence="3">The sequence shown here is derived from an EMBL/GenBank/DDBJ whole genome shotgun (WGS) entry which is preliminary data.</text>
</comment>
<reference evidence="3 4" key="1">
    <citation type="submission" date="2021-01" db="EMBL/GenBank/DDBJ databases">
        <title>Genome public.</title>
        <authorList>
            <person name="Liu C."/>
            <person name="Sun Q."/>
        </authorList>
    </citation>
    <scope>NUCLEOTIDE SEQUENCE [LARGE SCALE GENOMIC DNA]</scope>
    <source>
        <strain evidence="3 4">YIM B02564</strain>
    </source>
</reference>
<feature type="compositionally biased region" description="Basic and acidic residues" evidence="1">
    <location>
        <begin position="286"/>
        <end position="311"/>
    </location>
</feature>
<feature type="compositionally biased region" description="Acidic residues" evidence="1">
    <location>
        <begin position="341"/>
        <end position="352"/>
    </location>
</feature>
<dbReference type="EMBL" id="JAESWB010000134">
    <property type="protein sequence ID" value="MBL4952113.1"/>
    <property type="molecule type" value="Genomic_DNA"/>
</dbReference>
<dbReference type="PANTHER" id="PTHR41248:SF1">
    <property type="entry name" value="NORD PROTEIN"/>
    <property type="match status" value="1"/>
</dbReference>
<dbReference type="Pfam" id="PF00092">
    <property type="entry name" value="VWA"/>
    <property type="match status" value="1"/>
</dbReference>
<sequence length="748" mass="84123">MSIQNMMDDLKILMSGAFRSRSERYLRAVTGNYKNKLIFQPGQVCTDGEKVWADPTSSMIQHLPLVKKIIAVRGQIAHEAFHILFTDFSPVKKMAEEAKRADDETRFRIIQRKSYFNIVEDEAIEMAGCTMFPGLAPYIRLLNDTAFEKLPSLEEVEKKGNRLKAHQIACAQYGIIGRVKGKFSDPALIEAFEKSKPHLDKGRIAKTSADRQVESDALLVIAEPFIEEQILKGNLADLFENPKGDDVNESGNGQGLPMPNDPTEFRKSKPQPSTSNNEQSDENEESKEKGEESSSKGQNEKQSDEQKEKCEQSSPSGNGSSEHEKEEEADEDDAKGGNGSSDDEEKEEDEESNENHSGDDDTSEESGSDADQNGDSLEGDSQSDSPLSKSNQNSGSSELENGAHSNSEQDEENATSKETDAEETDEELEGLLKEMQKELEETMSEMEKEEAAQKQNQSREEEVKHHLRNGIKYSDRHKGIQVITKYDFSPSDTLKNRFERIQASVRVLSRNLTKKLQYLIRYNQEEKYTGLANGHLNQTGLWRKDGNIFYQKKEKSDEADLAVLVLVDESGSMQEHSRYEHAQKACVLLAEVCESLKIPFAVIGHNAVYQQPIVEHQHYIVFEKPIKDQKANLARINYKQNTREGVSLKYACEYLMKQPQKDRLLIVISDGEPFHSINGSIFSGKAAQVDAALVVEEYQKKGITTIGCAIGNGQDKIASIYKNYISIPRIEQLPTKLVKLLQKKIFKD</sequence>
<dbReference type="InterPro" id="IPR051928">
    <property type="entry name" value="NorD/CobT"/>
</dbReference>
<evidence type="ECO:0000313" key="4">
    <source>
        <dbReference type="Proteomes" id="UP000623967"/>
    </source>
</evidence>
<feature type="region of interest" description="Disordered" evidence="1">
    <location>
        <begin position="440"/>
        <end position="463"/>
    </location>
</feature>
<protein>
    <recommendedName>
        <fullName evidence="2">VWFA domain-containing protein</fullName>
    </recommendedName>
</protein>
<name>A0ABS1TLR6_9BACI</name>
<dbReference type="Proteomes" id="UP000623967">
    <property type="component" value="Unassembled WGS sequence"/>
</dbReference>
<dbReference type="Gene3D" id="3.40.50.410">
    <property type="entry name" value="von Willebrand factor, type A domain"/>
    <property type="match status" value="1"/>
</dbReference>
<dbReference type="SMART" id="SM00327">
    <property type="entry name" value="VWA"/>
    <property type="match status" value="1"/>
</dbReference>